<keyword evidence="5" id="KW-0378">Hydrolase</keyword>
<feature type="signal peptide" evidence="3">
    <location>
        <begin position="1"/>
        <end position="18"/>
    </location>
</feature>
<dbReference type="SUPFAM" id="SSF57180">
    <property type="entry name" value="Cellulose-binding domain"/>
    <property type="match status" value="1"/>
</dbReference>
<dbReference type="HOGENOM" id="CLU_1240748_0_0_1"/>
<gene>
    <name evidence="5" type="ORF">SAPIO_CDS8311</name>
</gene>
<dbReference type="Pfam" id="PF00734">
    <property type="entry name" value="CBM_1"/>
    <property type="match status" value="1"/>
</dbReference>
<dbReference type="Proteomes" id="UP000028545">
    <property type="component" value="Unassembled WGS sequence"/>
</dbReference>
<accession>A0A084FZC4</accession>
<keyword evidence="1 3" id="KW-0732">Signal</keyword>
<dbReference type="SMART" id="SM00236">
    <property type="entry name" value="fCBD"/>
    <property type="match status" value="1"/>
</dbReference>
<dbReference type="EMBL" id="JOWA01000121">
    <property type="protein sequence ID" value="KEZ40436.1"/>
    <property type="molecule type" value="Genomic_DNA"/>
</dbReference>
<evidence type="ECO:0000313" key="5">
    <source>
        <dbReference type="EMBL" id="KEZ40436.1"/>
    </source>
</evidence>
<dbReference type="OrthoDB" id="5280466at2759"/>
<feature type="region of interest" description="Disordered" evidence="2">
    <location>
        <begin position="74"/>
        <end position="186"/>
    </location>
</feature>
<dbReference type="PROSITE" id="PS51164">
    <property type="entry name" value="CBM1_2"/>
    <property type="match status" value="1"/>
</dbReference>
<dbReference type="InterPro" id="IPR035971">
    <property type="entry name" value="CBD_sf"/>
</dbReference>
<dbReference type="VEuPathDB" id="FungiDB:SAPIO_CDS8311"/>
<proteinExistence type="predicted"/>
<dbReference type="GO" id="GO:0005576">
    <property type="term" value="C:extracellular region"/>
    <property type="evidence" value="ECO:0007669"/>
    <property type="project" value="InterPro"/>
</dbReference>
<feature type="domain" description="CBM1" evidence="4">
    <location>
        <begin position="30"/>
        <end position="66"/>
    </location>
</feature>
<feature type="compositionally biased region" description="Low complexity" evidence="2">
    <location>
        <begin position="136"/>
        <end position="145"/>
    </location>
</feature>
<feature type="region of interest" description="Disordered" evidence="2">
    <location>
        <begin position="204"/>
        <end position="223"/>
    </location>
</feature>
<reference evidence="5 6" key="1">
    <citation type="journal article" date="2014" name="Genome Announc.">
        <title>Draft genome sequence of the pathogenic fungus Scedosporium apiospermum.</title>
        <authorList>
            <person name="Vandeputte P."/>
            <person name="Ghamrawi S."/>
            <person name="Rechenmann M."/>
            <person name="Iltis A."/>
            <person name="Giraud S."/>
            <person name="Fleury M."/>
            <person name="Thornton C."/>
            <person name="Delhaes L."/>
            <person name="Meyer W."/>
            <person name="Papon N."/>
            <person name="Bouchara J.P."/>
        </authorList>
    </citation>
    <scope>NUCLEOTIDE SEQUENCE [LARGE SCALE GENOMIC DNA]</scope>
    <source>
        <strain evidence="5 6">IHEM 14462</strain>
    </source>
</reference>
<dbReference type="KEGG" id="sapo:SAPIO_CDS8311"/>
<feature type="chain" id="PRO_5001775168" evidence="3">
    <location>
        <begin position="19"/>
        <end position="223"/>
    </location>
</feature>
<name>A0A084FZC4_PSEDA</name>
<organism evidence="5 6">
    <name type="scientific">Pseudallescheria apiosperma</name>
    <name type="common">Scedosporium apiospermum</name>
    <dbReference type="NCBI Taxonomy" id="563466"/>
    <lineage>
        <taxon>Eukaryota</taxon>
        <taxon>Fungi</taxon>
        <taxon>Dikarya</taxon>
        <taxon>Ascomycota</taxon>
        <taxon>Pezizomycotina</taxon>
        <taxon>Sordariomycetes</taxon>
        <taxon>Hypocreomycetidae</taxon>
        <taxon>Microascales</taxon>
        <taxon>Microascaceae</taxon>
        <taxon>Scedosporium</taxon>
    </lineage>
</organism>
<evidence type="ECO:0000256" key="3">
    <source>
        <dbReference type="SAM" id="SignalP"/>
    </source>
</evidence>
<dbReference type="AlphaFoldDB" id="A0A084FZC4"/>
<protein>
    <submittedName>
        <fullName evidence="5">Cellulose 1,4-beta-cellobiosidase (Non-reducing end)</fullName>
        <ecNumber evidence="5">3.2.1.91</ecNumber>
    </submittedName>
</protein>
<dbReference type="GO" id="GO:0016162">
    <property type="term" value="F:cellulose 1,4-beta-cellobiosidase activity"/>
    <property type="evidence" value="ECO:0007669"/>
    <property type="project" value="UniProtKB-EC"/>
</dbReference>
<dbReference type="GeneID" id="27727383"/>
<dbReference type="GO" id="GO:0005975">
    <property type="term" value="P:carbohydrate metabolic process"/>
    <property type="evidence" value="ECO:0007669"/>
    <property type="project" value="InterPro"/>
</dbReference>
<evidence type="ECO:0000259" key="4">
    <source>
        <dbReference type="PROSITE" id="PS51164"/>
    </source>
</evidence>
<evidence type="ECO:0000256" key="2">
    <source>
        <dbReference type="SAM" id="MobiDB-lite"/>
    </source>
</evidence>
<dbReference type="GO" id="GO:0030248">
    <property type="term" value="F:cellulose binding"/>
    <property type="evidence" value="ECO:0007669"/>
    <property type="project" value="InterPro"/>
</dbReference>
<evidence type="ECO:0000256" key="1">
    <source>
        <dbReference type="ARBA" id="ARBA00022729"/>
    </source>
</evidence>
<dbReference type="RefSeq" id="XP_016640235.1">
    <property type="nucleotide sequence ID" value="XM_016789972.1"/>
</dbReference>
<comment type="caution">
    <text evidence="5">The sequence shown here is derived from an EMBL/GenBank/DDBJ whole genome shotgun (WGS) entry which is preliminary data.</text>
</comment>
<evidence type="ECO:0000313" key="6">
    <source>
        <dbReference type="Proteomes" id="UP000028545"/>
    </source>
</evidence>
<dbReference type="EC" id="3.2.1.91" evidence="5"/>
<keyword evidence="5" id="KW-0326">Glycosidase</keyword>
<feature type="compositionally biased region" description="Pro residues" evidence="2">
    <location>
        <begin position="88"/>
        <end position="101"/>
    </location>
</feature>
<sequence>MRQTSILALLVLATSVSAQTGTPTIPAEDALQTHYGQCGGDGWDGPSECEPDLYCYVDDEWYSQCLKVGEVINKNTDPEEPEDAAPPANLPDPPASFPDPPSGSSDPPFQGVPDSPIGNSPDAPDDGFPQPPNNQFPPGNNQPNQPDQPPLDDIPDGRIIDSPPIVGGGNPNLPSPDDGRVTTTQFGVGAPTAIVVTSFVTVTAPGGGGSAPPTGVPDSPFGK</sequence>
<dbReference type="InterPro" id="IPR000254">
    <property type="entry name" value="CBD"/>
</dbReference>
<keyword evidence="6" id="KW-1185">Reference proteome</keyword>